<dbReference type="PROSITE" id="PS00216">
    <property type="entry name" value="SUGAR_TRANSPORT_1"/>
    <property type="match status" value="1"/>
</dbReference>
<dbReference type="OrthoDB" id="4161376at2759"/>
<dbReference type="GO" id="GO:0022857">
    <property type="term" value="F:transmembrane transporter activity"/>
    <property type="evidence" value="ECO:0007669"/>
    <property type="project" value="InterPro"/>
</dbReference>
<feature type="transmembrane region" description="Helical" evidence="6">
    <location>
        <begin position="174"/>
        <end position="197"/>
    </location>
</feature>
<keyword evidence="5 6" id="KW-0472">Membrane</keyword>
<evidence type="ECO:0000313" key="8">
    <source>
        <dbReference type="Proteomes" id="UP000799753"/>
    </source>
</evidence>
<feature type="transmembrane region" description="Helical" evidence="6">
    <location>
        <begin position="137"/>
        <end position="162"/>
    </location>
</feature>
<proteinExistence type="predicted"/>
<dbReference type="Proteomes" id="UP000799753">
    <property type="component" value="Unassembled WGS sequence"/>
</dbReference>
<name>A0A6A6RSS9_9PLEO</name>
<accession>A0A6A6RSS9</accession>
<evidence type="ECO:0000256" key="2">
    <source>
        <dbReference type="ARBA" id="ARBA00022448"/>
    </source>
</evidence>
<feature type="transmembrane region" description="Helical" evidence="6">
    <location>
        <begin position="278"/>
        <end position="300"/>
    </location>
</feature>
<protein>
    <submittedName>
        <fullName evidence="7">Siderophore iron transporter</fullName>
    </submittedName>
</protein>
<dbReference type="InterPro" id="IPR005829">
    <property type="entry name" value="Sugar_transporter_CS"/>
</dbReference>
<evidence type="ECO:0000313" key="7">
    <source>
        <dbReference type="EMBL" id="KAF2638102.1"/>
    </source>
</evidence>
<gene>
    <name evidence="7" type="ORF">P280DRAFT_405608</name>
</gene>
<dbReference type="GO" id="GO:0005886">
    <property type="term" value="C:plasma membrane"/>
    <property type="evidence" value="ECO:0007669"/>
    <property type="project" value="TreeGrafter"/>
</dbReference>
<keyword evidence="8" id="KW-1185">Reference proteome</keyword>
<dbReference type="AlphaFoldDB" id="A0A6A6RSS9"/>
<reference evidence="7" key="1">
    <citation type="journal article" date="2020" name="Stud. Mycol.">
        <title>101 Dothideomycetes genomes: a test case for predicting lifestyles and emergence of pathogens.</title>
        <authorList>
            <person name="Haridas S."/>
            <person name="Albert R."/>
            <person name="Binder M."/>
            <person name="Bloem J."/>
            <person name="Labutti K."/>
            <person name="Salamov A."/>
            <person name="Andreopoulos B."/>
            <person name="Baker S."/>
            <person name="Barry K."/>
            <person name="Bills G."/>
            <person name="Bluhm B."/>
            <person name="Cannon C."/>
            <person name="Castanera R."/>
            <person name="Culley D."/>
            <person name="Daum C."/>
            <person name="Ezra D."/>
            <person name="Gonzalez J."/>
            <person name="Henrissat B."/>
            <person name="Kuo A."/>
            <person name="Liang C."/>
            <person name="Lipzen A."/>
            <person name="Lutzoni F."/>
            <person name="Magnuson J."/>
            <person name="Mondo S."/>
            <person name="Nolan M."/>
            <person name="Ohm R."/>
            <person name="Pangilinan J."/>
            <person name="Park H.-J."/>
            <person name="Ramirez L."/>
            <person name="Alfaro M."/>
            <person name="Sun H."/>
            <person name="Tritt A."/>
            <person name="Yoshinaga Y."/>
            <person name="Zwiers L.-H."/>
            <person name="Turgeon B."/>
            <person name="Goodwin S."/>
            <person name="Spatafora J."/>
            <person name="Crous P."/>
            <person name="Grigoriev I."/>
        </authorList>
    </citation>
    <scope>NUCLEOTIDE SEQUENCE</scope>
    <source>
        <strain evidence="7">CBS 473.64</strain>
    </source>
</reference>
<feature type="transmembrane region" description="Helical" evidence="6">
    <location>
        <begin position="203"/>
        <end position="225"/>
    </location>
</feature>
<organism evidence="7 8">
    <name type="scientific">Massarina eburnea CBS 473.64</name>
    <dbReference type="NCBI Taxonomy" id="1395130"/>
    <lineage>
        <taxon>Eukaryota</taxon>
        <taxon>Fungi</taxon>
        <taxon>Dikarya</taxon>
        <taxon>Ascomycota</taxon>
        <taxon>Pezizomycotina</taxon>
        <taxon>Dothideomycetes</taxon>
        <taxon>Pleosporomycetidae</taxon>
        <taxon>Pleosporales</taxon>
        <taxon>Massarineae</taxon>
        <taxon>Massarinaceae</taxon>
        <taxon>Massarina</taxon>
    </lineage>
</organism>
<evidence type="ECO:0000256" key="5">
    <source>
        <dbReference type="ARBA" id="ARBA00023136"/>
    </source>
</evidence>
<dbReference type="InterPro" id="IPR053791">
    <property type="entry name" value="MFS_Tri12-like"/>
</dbReference>
<evidence type="ECO:0000256" key="3">
    <source>
        <dbReference type="ARBA" id="ARBA00022692"/>
    </source>
</evidence>
<evidence type="ECO:0000256" key="4">
    <source>
        <dbReference type="ARBA" id="ARBA00022989"/>
    </source>
</evidence>
<sequence length="590" mass="63681">MKETPTYTETVDTKHHLEPTLTNEIHGFQADYGTLPKGYYTSRFFIGTFLATGLAIMCGTAAFGFAAPILRVINADIGPDDRYVWVSLVYNAVLAVFLSPIGRLSDIFGRRYFFVGGSVVAIIGSVVSATAKDIPTLIGGTVLLAAATSTQLSFHFVIGELVPMKHRYFAQGAIYTFTLGTSGFAPAISASFVTYYPNVGWRGVYWLLLGMNIAAAICWAAFYFPPTFEDKHRNDANTSKMYWLKNFDWVGTLLFGSGFIVFLMGLSWGGALYPWKSAAVISAIVCGFGTLLVFVLYEIYAPIKEPLIPMHLFLNGRWVAAVVLLGLGAGVYYAFSIVWPAQAAILYGNSDAIRVGYMSTIVGLAIVLGQMAAGFTAGRIGHTRYQCMVVFVFGGLFLGCAAVSTPDNESTAIALIFMGCFFIGWNESICLTNSTILVKDQNEIGIAGGTAGSVRAAICAVLVAIYVSIQTNRLEETIPRQVPPVLLNAGLPQSGVPLFLQALQLGKEALAAVPGVTDQILQTGYRAYQEASADAYRTVYLATIAFSGLSILLTWWAPNTDDLMNGKVAATLNHERNPESAEKVEESSVV</sequence>
<feature type="transmembrane region" description="Helical" evidence="6">
    <location>
        <begin position="246"/>
        <end position="266"/>
    </location>
</feature>
<feature type="transmembrane region" description="Helical" evidence="6">
    <location>
        <begin position="411"/>
        <end position="432"/>
    </location>
</feature>
<dbReference type="Pfam" id="PF06609">
    <property type="entry name" value="TRI12"/>
    <property type="match status" value="1"/>
</dbReference>
<dbReference type="CDD" id="cd06179">
    <property type="entry name" value="MFS_TRI12_like"/>
    <property type="match status" value="1"/>
</dbReference>
<keyword evidence="2" id="KW-0813">Transport</keyword>
<dbReference type="Gene3D" id="1.20.1250.20">
    <property type="entry name" value="MFS general substrate transporter like domains"/>
    <property type="match status" value="1"/>
</dbReference>
<feature type="transmembrane region" description="Helical" evidence="6">
    <location>
        <begin position="387"/>
        <end position="405"/>
    </location>
</feature>
<dbReference type="InterPro" id="IPR036259">
    <property type="entry name" value="MFS_trans_sf"/>
</dbReference>
<feature type="transmembrane region" description="Helical" evidence="6">
    <location>
        <begin position="112"/>
        <end position="131"/>
    </location>
</feature>
<keyword evidence="3 6" id="KW-0812">Transmembrane</keyword>
<feature type="transmembrane region" description="Helical" evidence="6">
    <location>
        <begin position="355"/>
        <end position="375"/>
    </location>
</feature>
<feature type="transmembrane region" description="Helical" evidence="6">
    <location>
        <begin position="44"/>
        <end position="70"/>
    </location>
</feature>
<dbReference type="PANTHER" id="PTHR23501">
    <property type="entry name" value="MAJOR FACILITATOR SUPERFAMILY"/>
    <property type="match status" value="1"/>
</dbReference>
<feature type="transmembrane region" description="Helical" evidence="6">
    <location>
        <begin position="82"/>
        <end position="100"/>
    </location>
</feature>
<dbReference type="InterPro" id="IPR010573">
    <property type="entry name" value="MFS_Str1/Tri12-like"/>
</dbReference>
<dbReference type="PANTHER" id="PTHR23501:SF109">
    <property type="entry name" value="MAJOR FACILITATOR SUPERFAMILY (MFS) PROFILE DOMAIN-CONTAINING PROTEIN-RELATED"/>
    <property type="match status" value="1"/>
</dbReference>
<evidence type="ECO:0000256" key="6">
    <source>
        <dbReference type="SAM" id="Phobius"/>
    </source>
</evidence>
<keyword evidence="4 6" id="KW-1133">Transmembrane helix</keyword>
<dbReference type="Gene3D" id="1.20.1720.10">
    <property type="entry name" value="Multidrug resistance protein D"/>
    <property type="match status" value="1"/>
</dbReference>
<dbReference type="SUPFAM" id="SSF103473">
    <property type="entry name" value="MFS general substrate transporter"/>
    <property type="match status" value="2"/>
</dbReference>
<feature type="transmembrane region" description="Helical" evidence="6">
    <location>
        <begin position="538"/>
        <end position="557"/>
    </location>
</feature>
<evidence type="ECO:0000256" key="1">
    <source>
        <dbReference type="ARBA" id="ARBA00004141"/>
    </source>
</evidence>
<feature type="transmembrane region" description="Helical" evidence="6">
    <location>
        <begin position="312"/>
        <end position="335"/>
    </location>
</feature>
<comment type="subcellular location">
    <subcellularLocation>
        <location evidence="1">Membrane</location>
        <topology evidence="1">Multi-pass membrane protein</topology>
    </subcellularLocation>
</comment>
<dbReference type="EMBL" id="MU006791">
    <property type="protein sequence ID" value="KAF2638102.1"/>
    <property type="molecule type" value="Genomic_DNA"/>
</dbReference>